<organism evidence="1 2">
    <name type="scientific">Deinococcus aetherius</name>
    <dbReference type="NCBI Taxonomy" id="200252"/>
    <lineage>
        <taxon>Bacteria</taxon>
        <taxon>Thermotogati</taxon>
        <taxon>Deinococcota</taxon>
        <taxon>Deinococci</taxon>
        <taxon>Deinococcales</taxon>
        <taxon>Deinococcaceae</taxon>
        <taxon>Deinococcus</taxon>
    </lineage>
</organism>
<gene>
    <name evidence="1" type="ORF">DAETH_44290</name>
</gene>
<sequence length="209" mass="22666">MGLLVAYMVITSLIDLWKARRRSPQAVQVQLLLADGEEVKRQFQRLARRHDPDRPGALATLLRESALLLLRHKSDWTHGTLERRRVGSLPRAAQVVGTWAAHARAAFETQTTAQYQDGDPSGGLERDSSYQGKTGGTFLAVTLAASTVDTSYASETGDGAGAVEAALLTLTGVDAGQLGRLEVVWSPDGEGEFLNENEAIRRYPDLAPL</sequence>
<name>A0ABN6RNQ2_9DEIO</name>
<reference evidence="1" key="1">
    <citation type="submission" date="2022-07" db="EMBL/GenBank/DDBJ databases">
        <title>Complete Genome Sequence of the Radioresistant Bacterium Deinococcus aetherius ST0316, Isolated from the Air Dust collected in Lower Stratosphere above Japan.</title>
        <authorList>
            <person name="Satoh K."/>
            <person name="Hagiwara K."/>
            <person name="Katsumata K."/>
            <person name="Kubo A."/>
            <person name="Yokobori S."/>
            <person name="Yamagishi A."/>
            <person name="Oono Y."/>
            <person name="Narumi I."/>
        </authorList>
    </citation>
    <scope>NUCLEOTIDE SEQUENCE</scope>
    <source>
        <strain evidence="1">ST0316</strain>
        <plasmid evidence="1">pDAETH-2</plasmid>
    </source>
</reference>
<accession>A0ABN6RNQ2</accession>
<dbReference type="PANTHER" id="PTHR33975:SF2">
    <property type="entry name" value="MYELIN-ASSOCIATED OLIGODENDROCYTE BASIC PROTEIN"/>
    <property type="match status" value="1"/>
</dbReference>
<dbReference type="Pfam" id="PF07466">
    <property type="entry name" value="DUF1517"/>
    <property type="match status" value="1"/>
</dbReference>
<proteinExistence type="predicted"/>
<keyword evidence="2" id="KW-1185">Reference proteome</keyword>
<protein>
    <submittedName>
        <fullName evidence="1">Uncharacterized protein</fullName>
    </submittedName>
</protein>
<dbReference type="Proteomes" id="UP001064971">
    <property type="component" value="Plasmid pDAETH-2"/>
</dbReference>
<evidence type="ECO:0000313" key="1">
    <source>
        <dbReference type="EMBL" id="BDP44460.1"/>
    </source>
</evidence>
<dbReference type="EMBL" id="AP026562">
    <property type="protein sequence ID" value="BDP44460.1"/>
    <property type="molecule type" value="Genomic_DNA"/>
</dbReference>
<dbReference type="PANTHER" id="PTHR33975">
    <property type="entry name" value="MYELIN-ASSOCIATED OLIGODENDROCYTE BASIC PROTEIN"/>
    <property type="match status" value="1"/>
</dbReference>
<dbReference type="InterPro" id="IPR010903">
    <property type="entry name" value="DUF1517"/>
</dbReference>
<evidence type="ECO:0000313" key="2">
    <source>
        <dbReference type="Proteomes" id="UP001064971"/>
    </source>
</evidence>
<keyword evidence="1" id="KW-0614">Plasmid</keyword>
<geneLocation type="plasmid" evidence="1 2">
    <name>pDAETH-2</name>
</geneLocation>
<dbReference type="InterPro" id="IPR053023">
    <property type="entry name" value="FLAP_modulator"/>
</dbReference>